<dbReference type="EnsemblMetazoa" id="ENSAATROPT013874">
    <property type="protein sequence ID" value="ENSAATROPP012635"/>
    <property type="gene ID" value="ENSAATROPG011260"/>
</dbReference>
<dbReference type="Proteomes" id="UP000075880">
    <property type="component" value="Unassembled WGS sequence"/>
</dbReference>
<dbReference type="PANTHER" id="PTHR44809:SF1">
    <property type="entry name" value="PROTEIN O-MANNOSYL-TRANSFERASE TMTC1"/>
    <property type="match status" value="1"/>
</dbReference>
<evidence type="ECO:0000313" key="3">
    <source>
        <dbReference type="Proteomes" id="UP000075880"/>
    </source>
</evidence>
<reference evidence="2" key="1">
    <citation type="submission" date="2024-04" db="UniProtKB">
        <authorList>
            <consortium name="EnsemblMetazoa"/>
        </authorList>
    </citation>
    <scope>IDENTIFICATION</scope>
    <source>
        <strain evidence="2">EBRO</strain>
    </source>
</reference>
<protein>
    <submittedName>
        <fullName evidence="2">Uncharacterized protein</fullName>
    </submittedName>
</protein>
<feature type="compositionally biased region" description="Low complexity" evidence="1">
    <location>
        <begin position="80"/>
        <end position="102"/>
    </location>
</feature>
<feature type="region of interest" description="Disordered" evidence="1">
    <location>
        <begin position="151"/>
        <end position="175"/>
    </location>
</feature>
<keyword evidence="3" id="KW-1185">Reference proteome</keyword>
<accession>A0AAG5DNR1</accession>
<evidence type="ECO:0000313" key="2">
    <source>
        <dbReference type="EnsemblMetazoa" id="ENSAATROPP012635"/>
    </source>
</evidence>
<feature type="compositionally biased region" description="Basic residues" evidence="1">
    <location>
        <begin position="151"/>
        <end position="170"/>
    </location>
</feature>
<feature type="region of interest" description="Disordered" evidence="1">
    <location>
        <begin position="1"/>
        <end position="41"/>
    </location>
</feature>
<dbReference type="PANTHER" id="PTHR44809">
    <property type="match status" value="1"/>
</dbReference>
<dbReference type="InterPro" id="IPR052943">
    <property type="entry name" value="TMTC_O-mannosyl-trnsfr"/>
</dbReference>
<proteinExistence type="predicted"/>
<feature type="region of interest" description="Disordered" evidence="1">
    <location>
        <begin position="80"/>
        <end position="112"/>
    </location>
</feature>
<name>A0AAG5DNR1_ANOAO</name>
<organism evidence="2 3">
    <name type="scientific">Anopheles atroparvus</name>
    <name type="common">European mosquito</name>
    <dbReference type="NCBI Taxonomy" id="41427"/>
    <lineage>
        <taxon>Eukaryota</taxon>
        <taxon>Metazoa</taxon>
        <taxon>Ecdysozoa</taxon>
        <taxon>Arthropoda</taxon>
        <taxon>Hexapoda</taxon>
        <taxon>Insecta</taxon>
        <taxon>Pterygota</taxon>
        <taxon>Neoptera</taxon>
        <taxon>Endopterygota</taxon>
        <taxon>Diptera</taxon>
        <taxon>Nematocera</taxon>
        <taxon>Culicoidea</taxon>
        <taxon>Culicidae</taxon>
        <taxon>Anophelinae</taxon>
        <taxon>Anopheles</taxon>
    </lineage>
</organism>
<feature type="region of interest" description="Disordered" evidence="1">
    <location>
        <begin position="193"/>
        <end position="219"/>
    </location>
</feature>
<dbReference type="AlphaFoldDB" id="A0AAG5DNR1"/>
<sequence>MKRRVTIVYNPVQPVQQQHGRRTGHGSRWDHSPSVPSPAAYTANIIPSPLASPSSSSSSSSFSSQNMISSLCLSCMASSPSSSSSRSSSSSLKLSSSTTPSSTTPPPVSSFSCQRCCSISSILKSSSSSSSSSLSASEKAAQIEDALNNNHHHHHHHQQHQQQHNHHPKLQHQQPSEACGGAGCCAGSTECSRHPARQPGTKGGSAGVQPGPLGNVTGLPAPVSPRTAERHDWCRYLLVGLIAALCYLNGIQGDFVHDDIPAITLNKDVLGLSPMAQVFRNDFWGTPMADLSSHKSYRPLTTLTFRLNYITFGLRSIWFHATNVALHAAATVLFTRVCLTIAGLRRNFAVLAGVLFAVHPIHTEAVSTAIYTHTHQCP</sequence>
<evidence type="ECO:0000256" key="1">
    <source>
        <dbReference type="SAM" id="MobiDB-lite"/>
    </source>
</evidence>